<evidence type="ECO:0000313" key="3">
    <source>
        <dbReference type="Proteomes" id="UP000287239"/>
    </source>
</evidence>
<comment type="caution">
    <text evidence="2">The sequence shown here is derived from an EMBL/GenBank/DDBJ whole genome shotgun (WGS) entry which is preliminary data.</text>
</comment>
<protein>
    <submittedName>
        <fullName evidence="2">Transposase</fullName>
    </submittedName>
</protein>
<dbReference type="EMBL" id="NGJU01000015">
    <property type="protein sequence ID" value="RST94300.1"/>
    <property type="molecule type" value="Genomic_DNA"/>
</dbReference>
<dbReference type="InterPro" id="IPR009057">
    <property type="entry name" value="Homeodomain-like_sf"/>
</dbReference>
<proteinExistence type="predicted"/>
<dbReference type="Proteomes" id="UP000287239">
    <property type="component" value="Unassembled WGS sequence"/>
</dbReference>
<evidence type="ECO:0000313" key="2">
    <source>
        <dbReference type="EMBL" id="RST94300.1"/>
    </source>
</evidence>
<name>A0A429ZKS2_9ENTE</name>
<gene>
    <name evidence="2" type="ORF">CBF35_10025</name>
</gene>
<reference evidence="2 3" key="1">
    <citation type="submission" date="2017-05" db="EMBL/GenBank/DDBJ databases">
        <title>Vagococcus spp. assemblies.</title>
        <authorList>
            <person name="Gulvik C.A."/>
        </authorList>
    </citation>
    <scope>NUCLEOTIDE SEQUENCE [LARGE SCALE GENOMIC DNA]</scope>
    <source>
        <strain evidence="2 3">NCFB 2777</strain>
    </source>
</reference>
<dbReference type="RefSeq" id="WP_126780708.1">
    <property type="nucleotide sequence ID" value="NZ_NGJU01000015.1"/>
</dbReference>
<dbReference type="AlphaFoldDB" id="A0A429ZKS2"/>
<accession>A0A429ZKS2</accession>
<dbReference type="Pfam" id="PF13518">
    <property type="entry name" value="HTH_28"/>
    <property type="match status" value="1"/>
</dbReference>
<dbReference type="OrthoDB" id="9781005at2"/>
<evidence type="ECO:0000259" key="1">
    <source>
        <dbReference type="Pfam" id="PF13518"/>
    </source>
</evidence>
<dbReference type="GeneID" id="98568709"/>
<organism evidence="2 3">
    <name type="scientific">Vagococcus salmoninarum</name>
    <dbReference type="NCBI Taxonomy" id="2739"/>
    <lineage>
        <taxon>Bacteria</taxon>
        <taxon>Bacillati</taxon>
        <taxon>Bacillota</taxon>
        <taxon>Bacilli</taxon>
        <taxon>Lactobacillales</taxon>
        <taxon>Enterococcaceae</taxon>
        <taxon>Vagococcus</taxon>
    </lineage>
</organism>
<dbReference type="InterPro" id="IPR055247">
    <property type="entry name" value="InsJ-like_HTH"/>
</dbReference>
<feature type="domain" description="Insertion element IS150 protein InsJ-like helix-turn-helix" evidence="1">
    <location>
        <begin position="12"/>
        <end position="50"/>
    </location>
</feature>
<dbReference type="SUPFAM" id="SSF46689">
    <property type="entry name" value="Homeodomain-like"/>
    <property type="match status" value="1"/>
</dbReference>
<keyword evidence="3" id="KW-1185">Reference proteome</keyword>
<sequence>MVKRISYPLEVKEAAIRMKLEGKTTREIMSELNVRNRTQVNTWWQWYRKGESYRFSQGVGKQYSYGKGREELSSEERLKQENKYLKQENDVLKKYKELERKWKLKHL</sequence>